<keyword evidence="3" id="KW-0808">Transferase</keyword>
<dbReference type="EMBL" id="BEGY01000001">
    <property type="protein sequence ID" value="GAX72677.1"/>
    <property type="molecule type" value="Genomic_DNA"/>
</dbReference>
<evidence type="ECO:0000256" key="5">
    <source>
        <dbReference type="ARBA" id="ARBA00022777"/>
    </source>
</evidence>
<dbReference type="GO" id="GO:0004674">
    <property type="term" value="F:protein serine/threonine kinase activity"/>
    <property type="evidence" value="ECO:0007669"/>
    <property type="project" value="UniProtKB-KW"/>
</dbReference>
<evidence type="ECO:0000256" key="1">
    <source>
        <dbReference type="ARBA" id="ARBA00012513"/>
    </source>
</evidence>
<keyword evidence="2" id="KW-0723">Serine/threonine-protein kinase</keyword>
<evidence type="ECO:0000313" key="11">
    <source>
        <dbReference type="Proteomes" id="UP000232323"/>
    </source>
</evidence>
<dbReference type="InterPro" id="IPR000719">
    <property type="entry name" value="Prot_kinase_dom"/>
</dbReference>
<dbReference type="PANTHER" id="PTHR24343:SF558">
    <property type="entry name" value="PROTEIN KINASE DOMAIN-CONTAINING PROTEIN"/>
    <property type="match status" value="1"/>
</dbReference>
<accession>A0A250WPB4</accession>
<dbReference type="SMART" id="SM00220">
    <property type="entry name" value="S_TKc"/>
    <property type="match status" value="1"/>
</dbReference>
<dbReference type="EC" id="2.7.11.1" evidence="1"/>
<dbReference type="InterPro" id="IPR011009">
    <property type="entry name" value="Kinase-like_dom_sf"/>
</dbReference>
<protein>
    <recommendedName>
        <fullName evidence="1">non-specific serine/threonine protein kinase</fullName>
        <ecNumber evidence="1">2.7.11.1</ecNumber>
    </recommendedName>
</protein>
<evidence type="ECO:0000256" key="7">
    <source>
        <dbReference type="ARBA" id="ARBA00047899"/>
    </source>
</evidence>
<gene>
    <name evidence="10" type="ORF">CEUSTIGMA_g133.t1</name>
</gene>
<dbReference type="STRING" id="1157962.A0A250WPB4"/>
<evidence type="ECO:0000256" key="3">
    <source>
        <dbReference type="ARBA" id="ARBA00022679"/>
    </source>
</evidence>
<dbReference type="PROSITE" id="PS50011">
    <property type="entry name" value="PROTEIN_KINASE_DOM"/>
    <property type="match status" value="1"/>
</dbReference>
<evidence type="ECO:0000259" key="9">
    <source>
        <dbReference type="PROSITE" id="PS50011"/>
    </source>
</evidence>
<keyword evidence="11" id="KW-1185">Reference proteome</keyword>
<keyword evidence="6" id="KW-0067">ATP-binding</keyword>
<sequence length="318" mass="35408">MLNHRLLSSKSAHTGQLHCYPHVIEFKRAFLTDRYICIVMEYANGGDLSNYVQRAGGRLKEAAARWFFQQLILGIDYCHRKGVVNRDIKLENTLLQVLPNVNHPPLIKICDFGYSKAQGLSAPKSKVGTLAYMAPEVITSSKYNGNLSDVWSCAVMLYTMLCGQNPFEAPLDTGGLNALASIVGGQQLRANEIKALRILNALWRFPDEQLTGIILSTECRDLLSRVMVADPARRLSISDIQNHPWFIINLPQSALLMNEAYLSAVDYSGMQSEAEIHAMMEAVLSDKCDAPKHRHADSVTEGNSYMDDMIDATIAEET</sequence>
<dbReference type="SUPFAM" id="SSF56112">
    <property type="entry name" value="Protein kinase-like (PK-like)"/>
    <property type="match status" value="1"/>
</dbReference>
<keyword evidence="4" id="KW-0547">Nucleotide-binding</keyword>
<proteinExistence type="predicted"/>
<evidence type="ECO:0000256" key="6">
    <source>
        <dbReference type="ARBA" id="ARBA00022840"/>
    </source>
</evidence>
<name>A0A250WPB4_9CHLO</name>
<dbReference type="AlphaFoldDB" id="A0A250WPB4"/>
<keyword evidence="5" id="KW-0418">Kinase</keyword>
<organism evidence="10 11">
    <name type="scientific">Chlamydomonas eustigma</name>
    <dbReference type="NCBI Taxonomy" id="1157962"/>
    <lineage>
        <taxon>Eukaryota</taxon>
        <taxon>Viridiplantae</taxon>
        <taxon>Chlorophyta</taxon>
        <taxon>core chlorophytes</taxon>
        <taxon>Chlorophyceae</taxon>
        <taxon>CS clade</taxon>
        <taxon>Chlamydomonadales</taxon>
        <taxon>Chlamydomonadaceae</taxon>
        <taxon>Chlamydomonas</taxon>
    </lineage>
</organism>
<dbReference type="Gene3D" id="1.10.510.10">
    <property type="entry name" value="Transferase(Phosphotransferase) domain 1"/>
    <property type="match status" value="1"/>
</dbReference>
<feature type="domain" description="Protein kinase" evidence="9">
    <location>
        <begin position="1"/>
        <end position="246"/>
    </location>
</feature>
<dbReference type="Pfam" id="PF00069">
    <property type="entry name" value="Pkinase"/>
    <property type="match status" value="1"/>
</dbReference>
<dbReference type="OrthoDB" id="193931at2759"/>
<comment type="catalytic activity">
    <reaction evidence="8">
        <text>L-seryl-[protein] + ATP = O-phospho-L-seryl-[protein] + ADP + H(+)</text>
        <dbReference type="Rhea" id="RHEA:17989"/>
        <dbReference type="Rhea" id="RHEA-COMP:9863"/>
        <dbReference type="Rhea" id="RHEA-COMP:11604"/>
        <dbReference type="ChEBI" id="CHEBI:15378"/>
        <dbReference type="ChEBI" id="CHEBI:29999"/>
        <dbReference type="ChEBI" id="CHEBI:30616"/>
        <dbReference type="ChEBI" id="CHEBI:83421"/>
        <dbReference type="ChEBI" id="CHEBI:456216"/>
        <dbReference type="EC" id="2.7.11.1"/>
    </reaction>
</comment>
<comment type="catalytic activity">
    <reaction evidence="7">
        <text>L-threonyl-[protein] + ATP = O-phospho-L-threonyl-[protein] + ADP + H(+)</text>
        <dbReference type="Rhea" id="RHEA:46608"/>
        <dbReference type="Rhea" id="RHEA-COMP:11060"/>
        <dbReference type="Rhea" id="RHEA-COMP:11605"/>
        <dbReference type="ChEBI" id="CHEBI:15378"/>
        <dbReference type="ChEBI" id="CHEBI:30013"/>
        <dbReference type="ChEBI" id="CHEBI:30616"/>
        <dbReference type="ChEBI" id="CHEBI:61977"/>
        <dbReference type="ChEBI" id="CHEBI:456216"/>
        <dbReference type="EC" id="2.7.11.1"/>
    </reaction>
</comment>
<evidence type="ECO:0000256" key="8">
    <source>
        <dbReference type="ARBA" id="ARBA00048679"/>
    </source>
</evidence>
<dbReference type="PANTHER" id="PTHR24343">
    <property type="entry name" value="SERINE/THREONINE KINASE"/>
    <property type="match status" value="1"/>
</dbReference>
<dbReference type="Proteomes" id="UP000232323">
    <property type="component" value="Unassembled WGS sequence"/>
</dbReference>
<evidence type="ECO:0000256" key="4">
    <source>
        <dbReference type="ARBA" id="ARBA00022741"/>
    </source>
</evidence>
<evidence type="ECO:0000256" key="2">
    <source>
        <dbReference type="ARBA" id="ARBA00022527"/>
    </source>
</evidence>
<reference evidence="10 11" key="1">
    <citation type="submission" date="2017-08" db="EMBL/GenBank/DDBJ databases">
        <title>Acidophilic green algal genome provides insights into adaptation to an acidic environment.</title>
        <authorList>
            <person name="Hirooka S."/>
            <person name="Hirose Y."/>
            <person name="Kanesaki Y."/>
            <person name="Higuchi S."/>
            <person name="Fujiwara T."/>
            <person name="Onuma R."/>
            <person name="Era A."/>
            <person name="Ohbayashi R."/>
            <person name="Uzuka A."/>
            <person name="Nozaki H."/>
            <person name="Yoshikawa H."/>
            <person name="Miyagishima S.Y."/>
        </authorList>
    </citation>
    <scope>NUCLEOTIDE SEQUENCE [LARGE SCALE GENOMIC DNA]</scope>
    <source>
        <strain evidence="10 11">NIES-2499</strain>
    </source>
</reference>
<comment type="caution">
    <text evidence="10">The sequence shown here is derived from an EMBL/GenBank/DDBJ whole genome shotgun (WGS) entry which is preliminary data.</text>
</comment>
<evidence type="ECO:0000313" key="10">
    <source>
        <dbReference type="EMBL" id="GAX72677.1"/>
    </source>
</evidence>
<dbReference type="GO" id="GO:0005524">
    <property type="term" value="F:ATP binding"/>
    <property type="evidence" value="ECO:0007669"/>
    <property type="project" value="UniProtKB-KW"/>
</dbReference>